<dbReference type="Gene3D" id="3.90.1150.10">
    <property type="entry name" value="Aspartate Aminotransferase, domain 1"/>
    <property type="match status" value="1"/>
</dbReference>
<comment type="pathway">
    <text evidence="2">Amino-acid biosynthesis; L-proline biosynthesis; L-glutamate 5-semialdehyde from L-ornithine: step 1/1.</text>
</comment>
<comment type="cofactor">
    <cofactor evidence="1">
        <name>pyridoxal 5'-phosphate</name>
        <dbReference type="ChEBI" id="CHEBI:597326"/>
    </cofactor>
</comment>
<dbReference type="InterPro" id="IPR005814">
    <property type="entry name" value="Aminotrans_3"/>
</dbReference>
<protein>
    <recommendedName>
        <fullName evidence="3">ornithine aminotransferase</fullName>
        <ecNumber evidence="3">2.6.1.13</ecNumber>
    </recommendedName>
    <alternativeName>
        <fullName evidence="7">Ornithine--oxo-acid aminotransferase</fullName>
    </alternativeName>
</protein>
<dbReference type="SUPFAM" id="SSF53383">
    <property type="entry name" value="PLP-dependent transferases"/>
    <property type="match status" value="1"/>
</dbReference>
<evidence type="ECO:0000313" key="9">
    <source>
        <dbReference type="EMBL" id="MBO8202520.1"/>
    </source>
</evidence>
<dbReference type="EC" id="2.6.1.13" evidence="3"/>
<dbReference type="InterPro" id="IPR049704">
    <property type="entry name" value="Aminotrans_3_PPA_site"/>
</dbReference>
<gene>
    <name evidence="9" type="primary">rocD</name>
    <name evidence="9" type="ORF">JW613_30180</name>
</gene>
<dbReference type="InterPro" id="IPR015424">
    <property type="entry name" value="PyrdxlP-dep_Trfase"/>
</dbReference>
<dbReference type="NCBIfam" id="TIGR01885">
    <property type="entry name" value="Orn_aminotrans"/>
    <property type="match status" value="1"/>
</dbReference>
<dbReference type="GeneID" id="96262884"/>
<evidence type="ECO:0000256" key="6">
    <source>
        <dbReference type="ARBA" id="ARBA00022898"/>
    </source>
</evidence>
<keyword evidence="5 9" id="KW-0808">Transferase</keyword>
<evidence type="ECO:0000256" key="4">
    <source>
        <dbReference type="ARBA" id="ARBA00022576"/>
    </source>
</evidence>
<evidence type="ECO:0000256" key="5">
    <source>
        <dbReference type="ARBA" id="ARBA00022679"/>
    </source>
</evidence>
<dbReference type="GO" id="GO:0004587">
    <property type="term" value="F:ornithine aminotransferase activity"/>
    <property type="evidence" value="ECO:0007669"/>
    <property type="project" value="UniProtKB-EC"/>
</dbReference>
<dbReference type="InterPro" id="IPR050103">
    <property type="entry name" value="Class-III_PLP-dep_AT"/>
</dbReference>
<dbReference type="Gene3D" id="3.40.640.10">
    <property type="entry name" value="Type I PLP-dependent aspartate aminotransferase-like (Major domain)"/>
    <property type="match status" value="1"/>
</dbReference>
<dbReference type="Pfam" id="PF00202">
    <property type="entry name" value="Aminotran_3"/>
    <property type="match status" value="1"/>
</dbReference>
<comment type="similarity">
    <text evidence="8">Belongs to the class-III pyridoxal-phosphate-dependent aminotransferase family.</text>
</comment>
<keyword evidence="4 9" id="KW-0032">Aminotransferase</keyword>
<dbReference type="PROSITE" id="PS00600">
    <property type="entry name" value="AA_TRANSFER_CLASS_3"/>
    <property type="match status" value="1"/>
</dbReference>
<keyword evidence="6 8" id="KW-0663">Pyridoxal phosphate</keyword>
<dbReference type="InterPro" id="IPR015422">
    <property type="entry name" value="PyrdxlP-dep_Trfase_small"/>
</dbReference>
<keyword evidence="10" id="KW-1185">Reference proteome</keyword>
<reference evidence="9 10" key="1">
    <citation type="submission" date="2021-02" db="EMBL/GenBank/DDBJ databases">
        <title>Streptomyces spirodelae sp. nov., isolated from duckweed.</title>
        <authorList>
            <person name="Saimee Y."/>
            <person name="Duangmal K."/>
        </authorList>
    </citation>
    <scope>NUCLEOTIDE SEQUENCE [LARGE SCALE GENOMIC DNA]</scope>
    <source>
        <strain evidence="9 10">DSM 42105</strain>
    </source>
</reference>
<evidence type="ECO:0000256" key="2">
    <source>
        <dbReference type="ARBA" id="ARBA00004998"/>
    </source>
</evidence>
<evidence type="ECO:0000313" key="10">
    <source>
        <dbReference type="Proteomes" id="UP000721954"/>
    </source>
</evidence>
<organism evidence="9 10">
    <name type="scientific">Streptomyces smyrnaeus</name>
    <dbReference type="NCBI Taxonomy" id="1387713"/>
    <lineage>
        <taxon>Bacteria</taxon>
        <taxon>Bacillati</taxon>
        <taxon>Actinomycetota</taxon>
        <taxon>Actinomycetes</taxon>
        <taxon>Kitasatosporales</taxon>
        <taxon>Streptomycetaceae</taxon>
        <taxon>Streptomyces</taxon>
    </lineage>
</organism>
<proteinExistence type="inferred from homology"/>
<dbReference type="Proteomes" id="UP000721954">
    <property type="component" value="Unassembled WGS sequence"/>
</dbReference>
<dbReference type="InterPro" id="IPR010164">
    <property type="entry name" value="Orn_aminotrans"/>
</dbReference>
<evidence type="ECO:0000256" key="3">
    <source>
        <dbReference type="ARBA" id="ARBA00012924"/>
    </source>
</evidence>
<sequence>MSTLSSPSSAAGAPSARSIATAEAHSAHNYHPLPVVIATADGAWVTDVEGHRYLDMLAGYSALNFGHRNPRLIEAAKTQLDRVTLTSRAFHHDRFADFAAQLAELCGMEMVLPMNTGAEAVETAVKTARKWGYRVKGVPDGQAKIVVADNNFHGRTTTIISFSTDEEARADHGPYTPGFEIVPYGDLAALEAAVDEHTVAVLLEPVQGEAGVLVPPPGYLSGVRELTRSRGVLFIADEIQSGLGRTGATFACDQEGVTPDMYVLGKALGGGVVPVSAVVSSREVLGVHRPGEHGSTFGGNPLACAVALEVLDMLRSGEYQQRAKELGEHLHRELNLLPSGAVREVRGRGLWAGVDIDPSHGTGRQISEQLMSRGVLVKDTHGSTIRLAPPLVISKEDLDWGLDQLRTTLST</sequence>
<dbReference type="PANTHER" id="PTHR11986:SF18">
    <property type="entry name" value="ORNITHINE AMINOTRANSFERASE, MITOCHONDRIAL"/>
    <property type="match status" value="1"/>
</dbReference>
<dbReference type="CDD" id="cd00610">
    <property type="entry name" value="OAT_like"/>
    <property type="match status" value="1"/>
</dbReference>
<dbReference type="PANTHER" id="PTHR11986">
    <property type="entry name" value="AMINOTRANSFERASE CLASS III"/>
    <property type="match status" value="1"/>
</dbReference>
<evidence type="ECO:0000256" key="8">
    <source>
        <dbReference type="RuleBase" id="RU003560"/>
    </source>
</evidence>
<dbReference type="RefSeq" id="WP_209214055.1">
    <property type="nucleotide sequence ID" value="NZ_JAFFZM010000024.1"/>
</dbReference>
<comment type="caution">
    <text evidence="9">The sequence shown here is derived from an EMBL/GenBank/DDBJ whole genome shotgun (WGS) entry which is preliminary data.</text>
</comment>
<accession>A0ABS3Y4D3</accession>
<evidence type="ECO:0000256" key="1">
    <source>
        <dbReference type="ARBA" id="ARBA00001933"/>
    </source>
</evidence>
<dbReference type="PIRSF" id="PIRSF000521">
    <property type="entry name" value="Transaminase_4ab_Lys_Orn"/>
    <property type="match status" value="1"/>
</dbReference>
<dbReference type="EMBL" id="JAFFZM010000024">
    <property type="protein sequence ID" value="MBO8202520.1"/>
    <property type="molecule type" value="Genomic_DNA"/>
</dbReference>
<evidence type="ECO:0000256" key="7">
    <source>
        <dbReference type="ARBA" id="ARBA00030587"/>
    </source>
</evidence>
<dbReference type="InterPro" id="IPR015421">
    <property type="entry name" value="PyrdxlP-dep_Trfase_major"/>
</dbReference>
<name>A0ABS3Y4D3_9ACTN</name>